<dbReference type="Proteomes" id="UP000824109">
    <property type="component" value="Unassembled WGS sequence"/>
</dbReference>
<organism evidence="2 3">
    <name type="scientific">Candidatus Ornithomonoglobus merdipullorum</name>
    <dbReference type="NCBI Taxonomy" id="2840895"/>
    <lineage>
        <taxon>Bacteria</taxon>
        <taxon>Bacillati</taxon>
        <taxon>Bacillota</taxon>
        <taxon>Clostridia</taxon>
        <taxon>Candidatus Ornithomonoglobus</taxon>
    </lineage>
</organism>
<dbReference type="Gene3D" id="3.40.630.30">
    <property type="match status" value="1"/>
</dbReference>
<sequence length="151" mass="17175">MEIIEYDEKYKQAFIDFNTEWIIKYFGFLEEEDVYTFEHVEELLGKGSMIFFAVEDGVPLAACMAEPMEGGTWELCKLGANSAIPHKGVGEAVARAAMDWAKAHGAERMFIITNTVLKAAIHIYEKLGFREIKLDDYGYKRGDIAFECILE</sequence>
<accession>A0A9D1MCP8</accession>
<evidence type="ECO:0000259" key="1">
    <source>
        <dbReference type="PROSITE" id="PS51186"/>
    </source>
</evidence>
<protein>
    <submittedName>
        <fullName evidence="2">GNAT family N-acetyltransferase</fullName>
    </submittedName>
</protein>
<dbReference type="InterPro" id="IPR016181">
    <property type="entry name" value="Acyl_CoA_acyltransferase"/>
</dbReference>
<feature type="domain" description="N-acetyltransferase" evidence="1">
    <location>
        <begin position="1"/>
        <end position="151"/>
    </location>
</feature>
<comment type="caution">
    <text evidence="2">The sequence shown here is derived from an EMBL/GenBank/DDBJ whole genome shotgun (WGS) entry which is preliminary data.</text>
</comment>
<evidence type="ECO:0000313" key="2">
    <source>
        <dbReference type="EMBL" id="HIU57856.1"/>
    </source>
</evidence>
<evidence type="ECO:0000313" key="3">
    <source>
        <dbReference type="Proteomes" id="UP000824109"/>
    </source>
</evidence>
<dbReference type="CDD" id="cd04301">
    <property type="entry name" value="NAT_SF"/>
    <property type="match status" value="1"/>
</dbReference>
<gene>
    <name evidence="2" type="ORF">IAA61_08645</name>
</gene>
<dbReference type="AlphaFoldDB" id="A0A9D1MCP8"/>
<dbReference type="GO" id="GO:0016747">
    <property type="term" value="F:acyltransferase activity, transferring groups other than amino-acyl groups"/>
    <property type="evidence" value="ECO:0007669"/>
    <property type="project" value="InterPro"/>
</dbReference>
<name>A0A9D1MCP8_9FIRM</name>
<reference evidence="2" key="2">
    <citation type="journal article" date="2021" name="PeerJ">
        <title>Extensive microbial diversity within the chicken gut microbiome revealed by metagenomics and culture.</title>
        <authorList>
            <person name="Gilroy R."/>
            <person name="Ravi A."/>
            <person name="Getino M."/>
            <person name="Pursley I."/>
            <person name="Horton D.L."/>
            <person name="Alikhan N.F."/>
            <person name="Baker D."/>
            <person name="Gharbi K."/>
            <person name="Hall N."/>
            <person name="Watson M."/>
            <person name="Adriaenssens E.M."/>
            <person name="Foster-Nyarko E."/>
            <person name="Jarju S."/>
            <person name="Secka A."/>
            <person name="Antonio M."/>
            <person name="Oren A."/>
            <person name="Chaudhuri R.R."/>
            <person name="La Ragione R."/>
            <person name="Hildebrand F."/>
            <person name="Pallen M.J."/>
        </authorList>
    </citation>
    <scope>NUCLEOTIDE SEQUENCE</scope>
    <source>
        <strain evidence="2">USAMLcec3-3695</strain>
    </source>
</reference>
<dbReference type="InterPro" id="IPR000182">
    <property type="entry name" value="GNAT_dom"/>
</dbReference>
<dbReference type="PROSITE" id="PS51186">
    <property type="entry name" value="GNAT"/>
    <property type="match status" value="1"/>
</dbReference>
<dbReference type="Pfam" id="PF00583">
    <property type="entry name" value="Acetyltransf_1"/>
    <property type="match status" value="1"/>
</dbReference>
<reference evidence="2" key="1">
    <citation type="submission" date="2020-10" db="EMBL/GenBank/DDBJ databases">
        <authorList>
            <person name="Gilroy R."/>
        </authorList>
    </citation>
    <scope>NUCLEOTIDE SEQUENCE</scope>
    <source>
        <strain evidence="2">USAMLcec3-3695</strain>
    </source>
</reference>
<dbReference type="SUPFAM" id="SSF55729">
    <property type="entry name" value="Acyl-CoA N-acyltransferases (Nat)"/>
    <property type="match status" value="1"/>
</dbReference>
<proteinExistence type="predicted"/>
<dbReference type="EMBL" id="DVNB01000087">
    <property type="protein sequence ID" value="HIU57856.1"/>
    <property type="molecule type" value="Genomic_DNA"/>
</dbReference>